<comment type="subunit">
    <text evidence="5">Monomer.</text>
</comment>
<evidence type="ECO:0000256" key="4">
    <source>
        <dbReference type="ARBA" id="ARBA00022785"/>
    </source>
</evidence>
<evidence type="ECO:0000313" key="6">
    <source>
        <dbReference type="EMBL" id="TXB61710.1"/>
    </source>
</evidence>
<dbReference type="Gene3D" id="2.40.10.240">
    <property type="entry name" value="QueA-like"/>
    <property type="match status" value="1"/>
</dbReference>
<gene>
    <name evidence="5" type="primary">queA</name>
    <name evidence="6" type="ORF">FRY97_17865</name>
</gene>
<dbReference type="PANTHER" id="PTHR30307">
    <property type="entry name" value="S-ADENOSYLMETHIONINE:TRNA RIBOSYLTRANSFERASE-ISOMERASE"/>
    <property type="match status" value="1"/>
</dbReference>
<keyword evidence="7" id="KW-1185">Reference proteome</keyword>
<evidence type="ECO:0000256" key="5">
    <source>
        <dbReference type="HAMAP-Rule" id="MF_00113"/>
    </source>
</evidence>
<evidence type="ECO:0000256" key="1">
    <source>
        <dbReference type="ARBA" id="ARBA00022490"/>
    </source>
</evidence>
<dbReference type="EMBL" id="VOOR01000048">
    <property type="protein sequence ID" value="TXB61710.1"/>
    <property type="molecule type" value="Genomic_DNA"/>
</dbReference>
<dbReference type="Gene3D" id="3.40.1780.10">
    <property type="entry name" value="QueA-like"/>
    <property type="match status" value="2"/>
</dbReference>
<dbReference type="PANTHER" id="PTHR30307:SF0">
    <property type="entry name" value="S-ADENOSYLMETHIONINE:TRNA RIBOSYLTRANSFERASE-ISOMERASE"/>
    <property type="match status" value="1"/>
</dbReference>
<comment type="function">
    <text evidence="5">Transfers and isomerizes the ribose moiety from AdoMet to the 7-aminomethyl group of 7-deazaguanine (preQ1-tRNA) to give epoxyqueuosine (oQ-tRNA).</text>
</comment>
<dbReference type="EC" id="2.4.99.17" evidence="5"/>
<comment type="catalytic activity">
    <reaction evidence="5">
        <text>7-aminomethyl-7-carbaguanosine(34) in tRNA + S-adenosyl-L-methionine = epoxyqueuosine(34) in tRNA + adenine + L-methionine + 2 H(+)</text>
        <dbReference type="Rhea" id="RHEA:32155"/>
        <dbReference type="Rhea" id="RHEA-COMP:10342"/>
        <dbReference type="Rhea" id="RHEA-COMP:18582"/>
        <dbReference type="ChEBI" id="CHEBI:15378"/>
        <dbReference type="ChEBI" id="CHEBI:16708"/>
        <dbReference type="ChEBI" id="CHEBI:57844"/>
        <dbReference type="ChEBI" id="CHEBI:59789"/>
        <dbReference type="ChEBI" id="CHEBI:82833"/>
        <dbReference type="ChEBI" id="CHEBI:194443"/>
        <dbReference type="EC" id="2.4.99.17"/>
    </reaction>
</comment>
<dbReference type="HAMAP" id="MF_00113">
    <property type="entry name" value="QueA"/>
    <property type="match status" value="1"/>
</dbReference>
<comment type="pathway">
    <text evidence="5">tRNA modification; tRNA-queuosine biosynthesis.</text>
</comment>
<accession>A0A5C6RJ47</accession>
<protein>
    <recommendedName>
        <fullName evidence="5">S-adenosylmethionine:tRNA ribosyltransferase-isomerase</fullName>
        <ecNumber evidence="5">2.4.99.17</ecNumber>
    </recommendedName>
    <alternativeName>
        <fullName evidence="5">Queuosine biosynthesis protein QueA</fullName>
    </alternativeName>
</protein>
<dbReference type="SUPFAM" id="SSF111337">
    <property type="entry name" value="QueA-like"/>
    <property type="match status" value="1"/>
</dbReference>
<dbReference type="Proteomes" id="UP000321580">
    <property type="component" value="Unassembled WGS sequence"/>
</dbReference>
<comment type="subcellular location">
    <subcellularLocation>
        <location evidence="5">Cytoplasm</location>
    </subcellularLocation>
</comment>
<dbReference type="InterPro" id="IPR036100">
    <property type="entry name" value="QueA_sf"/>
</dbReference>
<organism evidence="6 7">
    <name type="scientific">Phaeodactylibacter luteus</name>
    <dbReference type="NCBI Taxonomy" id="1564516"/>
    <lineage>
        <taxon>Bacteria</taxon>
        <taxon>Pseudomonadati</taxon>
        <taxon>Bacteroidota</taxon>
        <taxon>Saprospiria</taxon>
        <taxon>Saprospirales</taxon>
        <taxon>Haliscomenobacteraceae</taxon>
        <taxon>Phaeodactylibacter</taxon>
    </lineage>
</organism>
<evidence type="ECO:0000313" key="7">
    <source>
        <dbReference type="Proteomes" id="UP000321580"/>
    </source>
</evidence>
<dbReference type="AlphaFoldDB" id="A0A5C6RJ47"/>
<dbReference type="InterPro" id="IPR042119">
    <property type="entry name" value="QueA_dom2"/>
</dbReference>
<proteinExistence type="inferred from homology"/>
<comment type="caution">
    <text evidence="6">The sequence shown here is derived from an EMBL/GenBank/DDBJ whole genome shotgun (WGS) entry which is preliminary data.</text>
</comment>
<keyword evidence="4 5" id="KW-0671">Queuosine biosynthesis</keyword>
<evidence type="ECO:0000256" key="3">
    <source>
        <dbReference type="ARBA" id="ARBA00022691"/>
    </source>
</evidence>
<sequence>MRPQEIDINEYNYDLPEERIAKFPLEQRDASKLLIYKNGHLSHGVFRELPGLLPEQALLVFNNTRVIHARLHFALPNGKPLEILCLEPLSPAEHQQSFSSTQAVHWKCMVGGNRRWKSGEIAKTVAGPSGEVNLSATRIGRTADAFEIRFEWDDPTLAFGELLAAAGIIPLPPYLNRENTPEDEDRYQTVYAEEEGSVAAPTAGLHFTDEVLRELEKQGAQRAFVTLHVGAGTFKPVTADRLEGHHMHEESIFIHPDTLQQLAAHLEAGHPVIPVGTTSTRLLESLYWHGRKVLDGGAAPFASVGQWEPYEGKPDVAPAEALRATVEHLKVNGQEHLQGFTRLIIAPGYTFRICSGMITNFHQPRSTLLLLIAALIGKDWKAAYQYALDNSFRFLSYGDSSLLLGQGVR</sequence>
<dbReference type="GO" id="GO:0005737">
    <property type="term" value="C:cytoplasm"/>
    <property type="evidence" value="ECO:0007669"/>
    <property type="project" value="UniProtKB-SubCell"/>
</dbReference>
<dbReference type="InterPro" id="IPR042118">
    <property type="entry name" value="QueA_dom1"/>
</dbReference>
<dbReference type="Pfam" id="PF02547">
    <property type="entry name" value="Queuosine_synth"/>
    <property type="match status" value="1"/>
</dbReference>
<name>A0A5C6RJ47_9BACT</name>
<dbReference type="UniPathway" id="UPA00392"/>
<keyword evidence="1 5" id="KW-0963">Cytoplasm</keyword>
<reference evidence="6 7" key="1">
    <citation type="submission" date="2019-08" db="EMBL/GenBank/DDBJ databases">
        <title>Genome of Phaeodactylibacter luteus.</title>
        <authorList>
            <person name="Bowman J.P."/>
        </authorList>
    </citation>
    <scope>NUCLEOTIDE SEQUENCE [LARGE SCALE GENOMIC DNA]</scope>
    <source>
        <strain evidence="6 7">KCTC 42180</strain>
    </source>
</reference>
<comment type="similarity">
    <text evidence="5">Belongs to the QueA family.</text>
</comment>
<dbReference type="OrthoDB" id="9805933at2"/>
<dbReference type="GO" id="GO:0051075">
    <property type="term" value="F:S-adenosylmethionine:tRNA ribosyltransferase-isomerase activity"/>
    <property type="evidence" value="ECO:0007669"/>
    <property type="project" value="UniProtKB-EC"/>
</dbReference>
<evidence type="ECO:0000256" key="2">
    <source>
        <dbReference type="ARBA" id="ARBA00022679"/>
    </source>
</evidence>
<keyword evidence="2 5" id="KW-0808">Transferase</keyword>
<keyword evidence="3 5" id="KW-0949">S-adenosyl-L-methionine</keyword>
<keyword evidence="6" id="KW-0413">Isomerase</keyword>
<dbReference type="GO" id="GO:0008616">
    <property type="term" value="P:tRNA queuosine(34) biosynthetic process"/>
    <property type="evidence" value="ECO:0007669"/>
    <property type="project" value="UniProtKB-UniRule"/>
</dbReference>
<dbReference type="InterPro" id="IPR003699">
    <property type="entry name" value="QueA"/>
</dbReference>